<sequence length="78" mass="7875">MVLGQPVAFEAKLLHMAGGAHGDGQGVGHGATFTDGNQVEHGEGGAGCSAHAHIVEAPKKNHIEQGKCIAHAGRVNAM</sequence>
<dbReference type="EMBL" id="VSSQ01071733">
    <property type="protein sequence ID" value="MPN23277.1"/>
    <property type="molecule type" value="Genomic_DNA"/>
</dbReference>
<accession>A0A645G8Q2</accession>
<evidence type="ECO:0000256" key="1">
    <source>
        <dbReference type="SAM" id="MobiDB-lite"/>
    </source>
</evidence>
<reference evidence="2" key="1">
    <citation type="submission" date="2019-08" db="EMBL/GenBank/DDBJ databases">
        <authorList>
            <person name="Kucharzyk K."/>
            <person name="Murdoch R.W."/>
            <person name="Higgins S."/>
            <person name="Loffler F."/>
        </authorList>
    </citation>
    <scope>NUCLEOTIDE SEQUENCE</scope>
</reference>
<evidence type="ECO:0000313" key="2">
    <source>
        <dbReference type="EMBL" id="MPN23277.1"/>
    </source>
</evidence>
<proteinExistence type="predicted"/>
<dbReference type="AlphaFoldDB" id="A0A645G8Q2"/>
<protein>
    <submittedName>
        <fullName evidence="2">Uncharacterized protein</fullName>
    </submittedName>
</protein>
<feature type="region of interest" description="Disordered" evidence="1">
    <location>
        <begin position="27"/>
        <end position="46"/>
    </location>
</feature>
<comment type="caution">
    <text evidence="2">The sequence shown here is derived from an EMBL/GenBank/DDBJ whole genome shotgun (WGS) entry which is preliminary data.</text>
</comment>
<organism evidence="2">
    <name type="scientific">bioreactor metagenome</name>
    <dbReference type="NCBI Taxonomy" id="1076179"/>
    <lineage>
        <taxon>unclassified sequences</taxon>
        <taxon>metagenomes</taxon>
        <taxon>ecological metagenomes</taxon>
    </lineage>
</organism>
<name>A0A645G8Q2_9ZZZZ</name>
<gene>
    <name evidence="2" type="ORF">SDC9_170665</name>
</gene>